<sequence>MEVPSTDDLRSRTSDGPGIRLVEAGIPSSGSSLEAALTAGPRSASAWLKALITAGADAEEELFSMIPVLGEASSQHAVDDWVDQVVDLLRAIGELASETELRTNLADGDLP</sequence>
<evidence type="ECO:0000313" key="2">
    <source>
        <dbReference type="Proteomes" id="UP000013167"/>
    </source>
</evidence>
<dbReference type="HOGENOM" id="CLU_2157151_0_0_11"/>
<accession>N0DZN9</accession>
<reference evidence="1 2" key="1">
    <citation type="journal article" date="2013" name="ISME J.">
        <title>A metabolic model for members of the genus Tetrasphaera involved in enhanced biological phosphorus removal.</title>
        <authorList>
            <person name="Kristiansen R."/>
            <person name="Nguyen H.T.T."/>
            <person name="Saunders A.M."/>
            <person name="Nielsen J.L."/>
            <person name="Wimmer R."/>
            <person name="Le V.Q."/>
            <person name="McIlroy S.J."/>
            <person name="Petrovski S."/>
            <person name="Seviour R.J."/>
            <person name="Calteau A."/>
            <person name="Nielsen K.L."/>
            <person name="Nielsen P.H."/>
        </authorList>
    </citation>
    <scope>NUCLEOTIDE SEQUENCE [LARGE SCALE GENOMIC DNA]</scope>
    <source>
        <strain evidence="1 2">Lp2</strain>
    </source>
</reference>
<protein>
    <submittedName>
        <fullName evidence="1">Uncharacterized protein</fullName>
    </submittedName>
</protein>
<dbReference type="Proteomes" id="UP000013167">
    <property type="component" value="Unassembled WGS sequence"/>
</dbReference>
<dbReference type="EMBL" id="CAIZ01000122">
    <property type="protein sequence ID" value="CCH70108.1"/>
    <property type="molecule type" value="Genomic_DNA"/>
</dbReference>
<evidence type="ECO:0000313" key="1">
    <source>
        <dbReference type="EMBL" id="CCH70108.1"/>
    </source>
</evidence>
<proteinExistence type="predicted"/>
<dbReference type="STRING" id="1193181.BN10_520009"/>
<gene>
    <name evidence="1" type="ORF">BN10_520009</name>
</gene>
<organism evidence="1 2">
    <name type="scientific">Phycicoccus elongatus Lp2</name>
    <dbReference type="NCBI Taxonomy" id="1193181"/>
    <lineage>
        <taxon>Bacteria</taxon>
        <taxon>Bacillati</taxon>
        <taxon>Actinomycetota</taxon>
        <taxon>Actinomycetes</taxon>
        <taxon>Micrococcales</taxon>
        <taxon>Intrasporangiaceae</taxon>
        <taxon>Phycicoccus</taxon>
    </lineage>
</organism>
<name>N0DZN9_9MICO</name>
<keyword evidence="2" id="KW-1185">Reference proteome</keyword>
<dbReference type="AlphaFoldDB" id="N0DZN9"/>
<comment type="caution">
    <text evidence="1">The sequence shown here is derived from an EMBL/GenBank/DDBJ whole genome shotgun (WGS) entry which is preliminary data.</text>
</comment>